<protein>
    <recommendedName>
        <fullName evidence="12">Fluoride-specific ion channel FluC</fullName>
    </recommendedName>
</protein>
<evidence type="ECO:0000256" key="1">
    <source>
        <dbReference type="ARBA" id="ARBA00004651"/>
    </source>
</evidence>
<keyword evidence="8 12" id="KW-0472">Membrane</keyword>
<accession>T0HFH0</accession>
<keyword evidence="14" id="KW-1185">Reference proteome</keyword>
<comment type="activity regulation">
    <text evidence="12">Na(+) is not transported, but it plays an essential structural role and its presence is essential for fluoride channel function.</text>
</comment>
<dbReference type="GO" id="GO:0140114">
    <property type="term" value="P:cellular detoxification of fluoride"/>
    <property type="evidence" value="ECO:0007669"/>
    <property type="project" value="UniProtKB-UniRule"/>
</dbReference>
<dbReference type="EMBL" id="ATDP01000088">
    <property type="protein sequence ID" value="EQB15131.1"/>
    <property type="molecule type" value="Genomic_DNA"/>
</dbReference>
<organism evidence="13 14">
    <name type="scientific">Sphingobium lactosutens DS20</name>
    <dbReference type="NCBI Taxonomy" id="1331060"/>
    <lineage>
        <taxon>Bacteria</taxon>
        <taxon>Pseudomonadati</taxon>
        <taxon>Pseudomonadota</taxon>
        <taxon>Alphaproteobacteria</taxon>
        <taxon>Sphingomonadales</taxon>
        <taxon>Sphingomonadaceae</taxon>
        <taxon>Sphingobium</taxon>
    </lineage>
</organism>
<name>T0HFH0_9SPHN</name>
<dbReference type="GO" id="GO:0046872">
    <property type="term" value="F:metal ion binding"/>
    <property type="evidence" value="ECO:0007669"/>
    <property type="project" value="UniProtKB-KW"/>
</dbReference>
<feature type="binding site" evidence="12">
    <location>
        <position position="83"/>
    </location>
    <ligand>
        <name>Na(+)</name>
        <dbReference type="ChEBI" id="CHEBI:29101"/>
        <note>structural</note>
    </ligand>
</feature>
<evidence type="ECO:0000313" key="13">
    <source>
        <dbReference type="EMBL" id="EQB15131.1"/>
    </source>
</evidence>
<feature type="transmembrane region" description="Helical" evidence="12">
    <location>
        <begin position="108"/>
        <end position="127"/>
    </location>
</feature>
<keyword evidence="7 12" id="KW-0406">Ion transport</keyword>
<evidence type="ECO:0000256" key="9">
    <source>
        <dbReference type="ARBA" id="ARBA00023303"/>
    </source>
</evidence>
<dbReference type="NCBIfam" id="TIGR00494">
    <property type="entry name" value="crcB"/>
    <property type="match status" value="1"/>
</dbReference>
<comment type="subcellular location">
    <subcellularLocation>
        <location evidence="1 12">Cell membrane</location>
        <topology evidence="1 12">Multi-pass membrane protein</topology>
    </subcellularLocation>
</comment>
<feature type="transmembrane region" description="Helical" evidence="12">
    <location>
        <begin position="71"/>
        <end position="96"/>
    </location>
</feature>
<dbReference type="AlphaFoldDB" id="T0HFH0"/>
<reference evidence="13 14" key="1">
    <citation type="journal article" date="2013" name="Genome Announc.">
        <title>Draft Genome Sequence of Sphingobium lactosutens Strain DS20T, Isolated from a Hexachlorocyclohexane Dumpsite.</title>
        <authorList>
            <person name="Kumar R."/>
            <person name="Dwivedi V."/>
            <person name="Negi V."/>
            <person name="Khurana J.P."/>
            <person name="Lal R."/>
        </authorList>
    </citation>
    <scope>NUCLEOTIDE SEQUENCE [LARGE SCALE GENOMIC DNA]</scope>
    <source>
        <strain evidence="13 14">DS20</strain>
    </source>
</reference>
<evidence type="ECO:0000256" key="2">
    <source>
        <dbReference type="ARBA" id="ARBA00022475"/>
    </source>
</evidence>
<evidence type="ECO:0000313" key="14">
    <source>
        <dbReference type="Proteomes" id="UP000015531"/>
    </source>
</evidence>
<comment type="caution">
    <text evidence="13">The sequence shown here is derived from an EMBL/GenBank/DDBJ whole genome shotgun (WGS) entry which is preliminary data.</text>
</comment>
<comment type="similarity">
    <text evidence="10 12">Belongs to the fluoride channel Fluc/FEX (TC 1.A.43) family.</text>
</comment>
<evidence type="ECO:0000256" key="7">
    <source>
        <dbReference type="ARBA" id="ARBA00023065"/>
    </source>
</evidence>
<gene>
    <name evidence="12" type="primary">fluC</name>
    <name evidence="12" type="synonym">crcB</name>
    <name evidence="13" type="ORF">RLDS_11605</name>
</gene>
<dbReference type="NCBIfam" id="NF010799">
    <property type="entry name" value="PRK14203.1"/>
    <property type="match status" value="1"/>
</dbReference>
<dbReference type="RefSeq" id="WP_021226009.1">
    <property type="nucleotide sequence ID" value="NZ_ATDP01000088.1"/>
</dbReference>
<dbReference type="PANTHER" id="PTHR28259:SF1">
    <property type="entry name" value="FLUORIDE EXPORT PROTEIN 1-RELATED"/>
    <property type="match status" value="1"/>
</dbReference>
<dbReference type="PANTHER" id="PTHR28259">
    <property type="entry name" value="FLUORIDE EXPORT PROTEIN 1-RELATED"/>
    <property type="match status" value="1"/>
</dbReference>
<proteinExistence type="inferred from homology"/>
<dbReference type="eggNOG" id="COG0239">
    <property type="taxonomic scope" value="Bacteria"/>
</dbReference>
<evidence type="ECO:0000256" key="8">
    <source>
        <dbReference type="ARBA" id="ARBA00023136"/>
    </source>
</evidence>
<sequence>MLEIVWLAAWVAAGSALGGLARFFVSGLVARAFGETFPWGTMVVNVSGAFAIGVLAALARRQGLLTLPEAWPIAVTGFLGSYTTVSSFSLQTLTLAREGEWFRAAGNIMLSLALCLTAAALGMAAALELTRGSGP</sequence>
<dbReference type="PATRIC" id="fig|1331060.3.peg.2204"/>
<keyword evidence="12" id="KW-0813">Transport</keyword>
<comment type="catalytic activity">
    <reaction evidence="11">
        <text>fluoride(in) = fluoride(out)</text>
        <dbReference type="Rhea" id="RHEA:76159"/>
        <dbReference type="ChEBI" id="CHEBI:17051"/>
    </reaction>
    <physiologicalReaction direction="left-to-right" evidence="11">
        <dbReference type="Rhea" id="RHEA:76160"/>
    </physiologicalReaction>
</comment>
<dbReference type="OrthoDB" id="9806299at2"/>
<evidence type="ECO:0000256" key="11">
    <source>
        <dbReference type="ARBA" id="ARBA00035585"/>
    </source>
</evidence>
<feature type="transmembrane region" description="Helical" evidence="12">
    <location>
        <begin position="6"/>
        <end position="25"/>
    </location>
</feature>
<evidence type="ECO:0000256" key="6">
    <source>
        <dbReference type="ARBA" id="ARBA00023053"/>
    </source>
</evidence>
<keyword evidence="5 12" id="KW-1133">Transmembrane helix</keyword>
<keyword evidence="2 12" id="KW-1003">Cell membrane</keyword>
<evidence type="ECO:0000256" key="5">
    <source>
        <dbReference type="ARBA" id="ARBA00022989"/>
    </source>
</evidence>
<keyword evidence="12" id="KW-0479">Metal-binding</keyword>
<dbReference type="Pfam" id="PF02537">
    <property type="entry name" value="CRCB"/>
    <property type="match status" value="1"/>
</dbReference>
<keyword evidence="4 12" id="KW-0812">Transmembrane</keyword>
<dbReference type="InterPro" id="IPR003691">
    <property type="entry name" value="FluC"/>
</dbReference>
<feature type="transmembrane region" description="Helical" evidence="12">
    <location>
        <begin position="37"/>
        <end position="59"/>
    </location>
</feature>
<evidence type="ECO:0000256" key="4">
    <source>
        <dbReference type="ARBA" id="ARBA00022692"/>
    </source>
</evidence>
<feature type="binding site" evidence="12">
    <location>
        <position position="80"/>
    </location>
    <ligand>
        <name>Na(+)</name>
        <dbReference type="ChEBI" id="CHEBI:29101"/>
        <note>structural</note>
    </ligand>
</feature>
<dbReference type="GO" id="GO:0062054">
    <property type="term" value="F:fluoride channel activity"/>
    <property type="evidence" value="ECO:0007669"/>
    <property type="project" value="UniProtKB-UniRule"/>
</dbReference>
<dbReference type="GO" id="GO:0005886">
    <property type="term" value="C:plasma membrane"/>
    <property type="evidence" value="ECO:0007669"/>
    <property type="project" value="UniProtKB-SubCell"/>
</dbReference>
<evidence type="ECO:0000256" key="12">
    <source>
        <dbReference type="HAMAP-Rule" id="MF_00454"/>
    </source>
</evidence>
<dbReference type="HAMAP" id="MF_00454">
    <property type="entry name" value="FluC"/>
    <property type="match status" value="1"/>
</dbReference>
<comment type="function">
    <text evidence="12">Fluoride-specific ion channel. Important for reducing fluoride concentration in the cell, thus reducing its toxicity.</text>
</comment>
<keyword evidence="9 12" id="KW-0407">Ion channel</keyword>
<evidence type="ECO:0000256" key="3">
    <source>
        <dbReference type="ARBA" id="ARBA00022519"/>
    </source>
</evidence>
<keyword evidence="3" id="KW-0997">Cell inner membrane</keyword>
<dbReference type="Proteomes" id="UP000015531">
    <property type="component" value="Unassembled WGS sequence"/>
</dbReference>
<evidence type="ECO:0000256" key="10">
    <source>
        <dbReference type="ARBA" id="ARBA00035120"/>
    </source>
</evidence>
<keyword evidence="6 12" id="KW-0915">Sodium</keyword>